<sequence length="159" mass="18037">MTSADNPRWLNDTEMDTWLNIWSILEWLPNRLDEQLRRDSDLSLTEYNALSQISMAQDSSIRMSELARLANMKLPHLSRVLTRLEKAGWARRVTDPTNGRYTLAELTDAGKDKIAATAPGHVAAVRRYIFDNLSEKQTNDLKAAAALITEAIDPPELMR</sequence>
<dbReference type="Proteomes" id="UP000244989">
    <property type="component" value="Unassembled WGS sequence"/>
</dbReference>
<dbReference type="EMBL" id="QEEZ01000008">
    <property type="protein sequence ID" value="PWC01819.1"/>
    <property type="molecule type" value="Genomic_DNA"/>
</dbReference>
<evidence type="ECO:0000259" key="1">
    <source>
        <dbReference type="PROSITE" id="PS50995"/>
    </source>
</evidence>
<accession>A0A2U1T750</accession>
<organism evidence="2 3">
    <name type="scientific">Corynebacterium yudongzhengii</name>
    <dbReference type="NCBI Taxonomy" id="2080740"/>
    <lineage>
        <taxon>Bacteria</taxon>
        <taxon>Bacillati</taxon>
        <taxon>Actinomycetota</taxon>
        <taxon>Actinomycetes</taxon>
        <taxon>Mycobacteriales</taxon>
        <taxon>Corynebacteriaceae</taxon>
        <taxon>Corynebacterium</taxon>
    </lineage>
</organism>
<dbReference type="OrthoDB" id="8635520at2"/>
<dbReference type="SUPFAM" id="SSF46785">
    <property type="entry name" value="Winged helix' DNA-binding domain"/>
    <property type="match status" value="1"/>
</dbReference>
<dbReference type="Pfam" id="PF01047">
    <property type="entry name" value="MarR"/>
    <property type="match status" value="1"/>
</dbReference>
<dbReference type="PANTHER" id="PTHR33164:SF99">
    <property type="entry name" value="MARR FAMILY REGULATORY PROTEIN"/>
    <property type="match status" value="1"/>
</dbReference>
<dbReference type="GO" id="GO:0006950">
    <property type="term" value="P:response to stress"/>
    <property type="evidence" value="ECO:0007669"/>
    <property type="project" value="TreeGrafter"/>
</dbReference>
<dbReference type="Gene3D" id="1.10.10.10">
    <property type="entry name" value="Winged helix-like DNA-binding domain superfamily/Winged helix DNA-binding domain"/>
    <property type="match status" value="1"/>
</dbReference>
<evidence type="ECO:0000313" key="3">
    <source>
        <dbReference type="Proteomes" id="UP000244989"/>
    </source>
</evidence>
<feature type="domain" description="HTH marR-type" evidence="1">
    <location>
        <begin position="1"/>
        <end position="153"/>
    </location>
</feature>
<dbReference type="GO" id="GO:0003700">
    <property type="term" value="F:DNA-binding transcription factor activity"/>
    <property type="evidence" value="ECO:0007669"/>
    <property type="project" value="InterPro"/>
</dbReference>
<proteinExistence type="predicted"/>
<dbReference type="AlphaFoldDB" id="A0A2U1T750"/>
<name>A0A2U1T750_9CORY</name>
<dbReference type="InterPro" id="IPR036388">
    <property type="entry name" value="WH-like_DNA-bd_sf"/>
</dbReference>
<protein>
    <submittedName>
        <fullName evidence="2">MarR family transcriptional regulator</fullName>
    </submittedName>
</protein>
<dbReference type="SMART" id="SM00347">
    <property type="entry name" value="HTH_MARR"/>
    <property type="match status" value="1"/>
</dbReference>
<dbReference type="PANTHER" id="PTHR33164">
    <property type="entry name" value="TRANSCRIPTIONAL REGULATOR, MARR FAMILY"/>
    <property type="match status" value="1"/>
</dbReference>
<dbReference type="PROSITE" id="PS50995">
    <property type="entry name" value="HTH_MARR_2"/>
    <property type="match status" value="1"/>
</dbReference>
<reference evidence="3" key="1">
    <citation type="submission" date="2018-04" db="EMBL/GenBank/DDBJ databases">
        <authorList>
            <person name="Liu S."/>
            <person name="Wang Z."/>
            <person name="Li J."/>
        </authorList>
    </citation>
    <scope>NUCLEOTIDE SEQUENCE [LARGE SCALE GENOMIC DNA]</scope>
    <source>
        <strain evidence="3">2189</strain>
    </source>
</reference>
<gene>
    <name evidence="2" type="ORF">DF222_05660</name>
</gene>
<dbReference type="InterPro" id="IPR039422">
    <property type="entry name" value="MarR/SlyA-like"/>
</dbReference>
<dbReference type="InterPro" id="IPR036390">
    <property type="entry name" value="WH_DNA-bd_sf"/>
</dbReference>
<keyword evidence="3" id="KW-1185">Reference proteome</keyword>
<evidence type="ECO:0000313" key="2">
    <source>
        <dbReference type="EMBL" id="PWC01819.1"/>
    </source>
</evidence>
<dbReference type="RefSeq" id="WP_108430997.1">
    <property type="nucleotide sequence ID" value="NZ_CP026947.1"/>
</dbReference>
<dbReference type="InterPro" id="IPR000835">
    <property type="entry name" value="HTH_MarR-typ"/>
</dbReference>
<dbReference type="KEGG" id="cyz:C3B44_02575"/>
<comment type="caution">
    <text evidence="2">The sequence shown here is derived from an EMBL/GenBank/DDBJ whole genome shotgun (WGS) entry which is preliminary data.</text>
</comment>